<dbReference type="AlphaFoldDB" id="A0A1I4CGS0"/>
<dbReference type="InterPro" id="IPR013589">
    <property type="entry name" value="Bac_transglu_N"/>
</dbReference>
<sequence length="254" mass="27184">MRLRVRHRLHWEFDEPHSMTVQALRLTPRDEAGLTICHWRIAGDRGGAMPGFEDGYGNTTLLLTRNLPHRGLSVTVDGEVELRLESGPSGLEETLPAEVFKRETALTTLDDAIRALAAGAPAPAALAATLRGMVEVEPLAAEVAAEVLAARKGSDAGLLHLFLAVVRAGGTPARMVSGYVWDGANGQEAAAPHLWAEYWDGAAWQAVEVLREAPPQAHIRLAIGLDESEAGAVRGIRRGPGAGHFAHSVRVDRA</sequence>
<evidence type="ECO:0000313" key="4">
    <source>
        <dbReference type="Proteomes" id="UP000199473"/>
    </source>
</evidence>
<dbReference type="SUPFAM" id="SSF54001">
    <property type="entry name" value="Cysteine proteinases"/>
    <property type="match status" value="1"/>
</dbReference>
<dbReference type="Pfam" id="PF08379">
    <property type="entry name" value="Bact_transglu_N"/>
    <property type="match status" value="1"/>
</dbReference>
<dbReference type="EMBL" id="FOSQ01000007">
    <property type="protein sequence ID" value="SFK79161.1"/>
    <property type="molecule type" value="Genomic_DNA"/>
</dbReference>
<feature type="domain" description="Bacterial transglutaminase-like N-terminal" evidence="2">
    <location>
        <begin position="3"/>
        <end position="81"/>
    </location>
</feature>
<protein>
    <submittedName>
        <fullName evidence="3">Transglutaminase-like enzyme, putative cysteine protease</fullName>
    </submittedName>
</protein>
<dbReference type="Proteomes" id="UP000199473">
    <property type="component" value="Unassembled WGS sequence"/>
</dbReference>
<dbReference type="PANTHER" id="PTHR33490">
    <property type="entry name" value="BLR5614 PROTEIN-RELATED"/>
    <property type="match status" value="1"/>
</dbReference>
<reference evidence="3 4" key="1">
    <citation type="submission" date="2016-10" db="EMBL/GenBank/DDBJ databases">
        <authorList>
            <person name="de Groot N.N."/>
        </authorList>
    </citation>
    <scope>NUCLEOTIDE SEQUENCE [LARGE SCALE GENOMIC DNA]</scope>
    <source>
        <strain evidence="3 4">DSM 19981</strain>
    </source>
</reference>
<organism evidence="3 4">
    <name type="scientific">Falsiroseomonas stagni DSM 19981</name>
    <dbReference type="NCBI Taxonomy" id="1123062"/>
    <lineage>
        <taxon>Bacteria</taxon>
        <taxon>Pseudomonadati</taxon>
        <taxon>Pseudomonadota</taxon>
        <taxon>Alphaproteobacteria</taxon>
        <taxon>Acetobacterales</taxon>
        <taxon>Roseomonadaceae</taxon>
        <taxon>Falsiroseomonas</taxon>
    </lineage>
</organism>
<dbReference type="STRING" id="1123062.SAMN02745775_107162"/>
<feature type="domain" description="Transglutaminase-like" evidence="1">
    <location>
        <begin position="143"/>
        <end position="208"/>
    </location>
</feature>
<dbReference type="InterPro" id="IPR002931">
    <property type="entry name" value="Transglutaminase-like"/>
</dbReference>
<dbReference type="Gene3D" id="3.10.620.30">
    <property type="match status" value="1"/>
</dbReference>
<dbReference type="GO" id="GO:0006508">
    <property type="term" value="P:proteolysis"/>
    <property type="evidence" value="ECO:0007669"/>
    <property type="project" value="UniProtKB-KW"/>
</dbReference>
<dbReference type="PANTHER" id="PTHR33490:SF6">
    <property type="entry name" value="SLL1049 PROTEIN"/>
    <property type="match status" value="1"/>
</dbReference>
<dbReference type="InterPro" id="IPR038765">
    <property type="entry name" value="Papain-like_cys_pep_sf"/>
</dbReference>
<dbReference type="OrthoDB" id="9804023at2"/>
<keyword evidence="3" id="KW-0378">Hydrolase</keyword>
<proteinExistence type="predicted"/>
<evidence type="ECO:0000313" key="3">
    <source>
        <dbReference type="EMBL" id="SFK79161.1"/>
    </source>
</evidence>
<name>A0A1I4CGS0_9PROT</name>
<dbReference type="GO" id="GO:0008233">
    <property type="term" value="F:peptidase activity"/>
    <property type="evidence" value="ECO:0007669"/>
    <property type="project" value="UniProtKB-KW"/>
</dbReference>
<dbReference type="Pfam" id="PF01841">
    <property type="entry name" value="Transglut_core"/>
    <property type="match status" value="1"/>
</dbReference>
<evidence type="ECO:0000259" key="1">
    <source>
        <dbReference type="Pfam" id="PF01841"/>
    </source>
</evidence>
<keyword evidence="4" id="KW-1185">Reference proteome</keyword>
<evidence type="ECO:0000259" key="2">
    <source>
        <dbReference type="Pfam" id="PF08379"/>
    </source>
</evidence>
<dbReference type="RefSeq" id="WP_092961350.1">
    <property type="nucleotide sequence ID" value="NZ_FOSQ01000007.1"/>
</dbReference>
<gene>
    <name evidence="3" type="ORF">SAMN02745775_107162</name>
</gene>
<accession>A0A1I4CGS0</accession>
<keyword evidence="3" id="KW-0645">Protease</keyword>